<keyword evidence="1" id="KW-1133">Transmembrane helix</keyword>
<dbReference type="EMBL" id="JAATIQ010000065">
    <property type="protein sequence ID" value="KAF4389913.1"/>
    <property type="molecule type" value="Genomic_DNA"/>
</dbReference>
<dbReference type="NCBIfam" id="NF040946">
    <property type="entry name" value="PSII_PsbP"/>
    <property type="match status" value="1"/>
</dbReference>
<dbReference type="PANTHER" id="PTHR31407">
    <property type="match status" value="1"/>
</dbReference>
<name>A0A7J6H3X8_CANSA</name>
<dbReference type="Pfam" id="PF01789">
    <property type="entry name" value="PsbP"/>
    <property type="match status" value="1"/>
</dbReference>
<dbReference type="PANTHER" id="PTHR31407:SF16">
    <property type="entry name" value="PSBP DOMAIN-CONTAINING PROTEIN 7, CHLOROPLASTIC"/>
    <property type="match status" value="1"/>
</dbReference>
<dbReference type="SUPFAM" id="SSF55724">
    <property type="entry name" value="Mog1p/PsbP-like"/>
    <property type="match status" value="1"/>
</dbReference>
<feature type="non-terminal residue" evidence="3">
    <location>
        <position position="1"/>
    </location>
</feature>
<feature type="transmembrane region" description="Helical" evidence="1">
    <location>
        <begin position="201"/>
        <end position="220"/>
    </location>
</feature>
<feature type="domain" description="PsbP C-terminal" evidence="2">
    <location>
        <begin position="278"/>
        <end position="453"/>
    </location>
</feature>
<dbReference type="Gene3D" id="3.40.1000.10">
    <property type="entry name" value="Mog1/PsbP, alpha/beta/alpha sandwich"/>
    <property type="match status" value="1"/>
</dbReference>
<feature type="transmembrane region" description="Helical" evidence="1">
    <location>
        <begin position="177"/>
        <end position="194"/>
    </location>
</feature>
<evidence type="ECO:0000313" key="3">
    <source>
        <dbReference type="EMBL" id="KAF4389913.1"/>
    </source>
</evidence>
<comment type="caution">
    <text evidence="3">The sequence shown here is derived from an EMBL/GenBank/DDBJ whole genome shotgun (WGS) entry which is preliminary data.</text>
</comment>
<dbReference type="GO" id="GO:0005509">
    <property type="term" value="F:calcium ion binding"/>
    <property type="evidence" value="ECO:0007669"/>
    <property type="project" value="InterPro"/>
</dbReference>
<dbReference type="InterPro" id="IPR016123">
    <property type="entry name" value="Mog1/PsbP_a/b/a-sand"/>
</dbReference>
<proteinExistence type="predicted"/>
<keyword evidence="1" id="KW-0812">Transmembrane</keyword>
<evidence type="ECO:0000313" key="4">
    <source>
        <dbReference type="Proteomes" id="UP000583929"/>
    </source>
</evidence>
<dbReference type="InterPro" id="IPR002683">
    <property type="entry name" value="PsbP_C"/>
</dbReference>
<gene>
    <name evidence="3" type="ORF">G4B88_003396</name>
</gene>
<dbReference type="Proteomes" id="UP000583929">
    <property type="component" value="Unassembled WGS sequence"/>
</dbReference>
<protein>
    <recommendedName>
        <fullName evidence="2">PsbP C-terminal domain-containing protein</fullName>
    </recommendedName>
</protein>
<dbReference type="GO" id="GO:0009654">
    <property type="term" value="C:photosystem II oxygen evolving complex"/>
    <property type="evidence" value="ECO:0007669"/>
    <property type="project" value="InterPro"/>
</dbReference>
<keyword evidence="4" id="KW-1185">Reference proteome</keyword>
<evidence type="ECO:0000256" key="1">
    <source>
        <dbReference type="SAM" id="Phobius"/>
    </source>
</evidence>
<sequence>SKAKSSKHQAEEDEEEEEMIKTLNVETPILLSPRSLCFTQIDQSNVASVHISIFGSTTPTFGLTLSHSLRNQIQNFFCARKRRRKIGSQKTTRFMLNLLAVIASNLKILPEPLDLVLEEFAGGNGSGGGGGLGFWRGFGWGGFDGWRKKRKRKLWLYGFLLICGLGFVFGREIESNAVWWGMGFGPLGAAMVHFCEKNGGIQGWVLGCFCLWSFLVGLTFRREELPKWVGKISLPSSLLENFSFGLSPENSRNLKLDVVYPIGGYNRCIDTNEGCVTNDGTEFIYPATWVGDQRLLYRAAERKELERSLDPPSLNTSRRLSNVNEPVVAFGPPGTIGELNVSVIVSPVSLDFKIEAFGGPNEVGETIVRTITGSGKRPEVKGTSVKSNLREDSLRNIAYYELEFRVESPSFRRHNVAVCCVRNGRLFTVNAQAPESAWPEVKLDFQRIAQSFSLTS</sequence>
<evidence type="ECO:0000259" key="2">
    <source>
        <dbReference type="Pfam" id="PF01789"/>
    </source>
</evidence>
<keyword evidence="1" id="KW-0472">Membrane</keyword>
<organism evidence="3 4">
    <name type="scientific">Cannabis sativa</name>
    <name type="common">Hemp</name>
    <name type="synonym">Marijuana</name>
    <dbReference type="NCBI Taxonomy" id="3483"/>
    <lineage>
        <taxon>Eukaryota</taxon>
        <taxon>Viridiplantae</taxon>
        <taxon>Streptophyta</taxon>
        <taxon>Embryophyta</taxon>
        <taxon>Tracheophyta</taxon>
        <taxon>Spermatophyta</taxon>
        <taxon>Magnoliopsida</taxon>
        <taxon>eudicotyledons</taxon>
        <taxon>Gunneridae</taxon>
        <taxon>Pentapetalae</taxon>
        <taxon>rosids</taxon>
        <taxon>fabids</taxon>
        <taxon>Rosales</taxon>
        <taxon>Cannabaceae</taxon>
        <taxon>Cannabis</taxon>
    </lineage>
</organism>
<dbReference type="GO" id="GO:0015979">
    <property type="term" value="P:photosynthesis"/>
    <property type="evidence" value="ECO:0007669"/>
    <property type="project" value="InterPro"/>
</dbReference>
<dbReference type="AlphaFoldDB" id="A0A7J6H3X8"/>
<feature type="transmembrane region" description="Helical" evidence="1">
    <location>
        <begin position="154"/>
        <end position="171"/>
    </location>
</feature>
<reference evidence="3 4" key="1">
    <citation type="journal article" date="2020" name="bioRxiv">
        <title>Sequence and annotation of 42 cannabis genomes reveals extensive copy number variation in cannabinoid synthesis and pathogen resistance genes.</title>
        <authorList>
            <person name="Mckernan K.J."/>
            <person name="Helbert Y."/>
            <person name="Kane L.T."/>
            <person name="Ebling H."/>
            <person name="Zhang L."/>
            <person name="Liu B."/>
            <person name="Eaton Z."/>
            <person name="Mclaughlin S."/>
            <person name="Kingan S."/>
            <person name="Baybayan P."/>
            <person name="Concepcion G."/>
            <person name="Jordan M."/>
            <person name="Riva A."/>
            <person name="Barbazuk W."/>
            <person name="Harkins T."/>
        </authorList>
    </citation>
    <scope>NUCLEOTIDE SEQUENCE [LARGE SCALE GENOMIC DNA]</scope>
    <source>
        <strain evidence="4">cv. Jamaican Lion 4</strain>
        <tissue evidence="3">Leaf</tissue>
    </source>
</reference>
<dbReference type="GO" id="GO:0019898">
    <property type="term" value="C:extrinsic component of membrane"/>
    <property type="evidence" value="ECO:0007669"/>
    <property type="project" value="InterPro"/>
</dbReference>
<accession>A0A7J6H3X8</accession>